<sequence length="138" mass="16326">MIKAILGKLNDRKIVSNNINSETEKTNDLKISSYICRDFLIDFGTEFNYCKFYFSENEIYLFCRNTYPTDIYNSPYILKFKDENVYSYFSKFIVTHFDLNGDSLKIQFKNKKAIGTELTLNIVNISEKDKEILKKNFN</sequence>
<name>A0ABR7J2D1_9FLAO</name>
<evidence type="ECO:0008006" key="3">
    <source>
        <dbReference type="Google" id="ProtNLM"/>
    </source>
</evidence>
<keyword evidence="2" id="KW-1185">Reference proteome</keyword>
<dbReference type="RefSeq" id="WP_166131546.1">
    <property type="nucleotide sequence ID" value="NZ_JACRUN010000012.1"/>
</dbReference>
<dbReference type="EMBL" id="JACRUN010000012">
    <property type="protein sequence ID" value="MBC5836188.1"/>
    <property type="molecule type" value="Genomic_DNA"/>
</dbReference>
<protein>
    <recommendedName>
        <fullName evidence="3">YokE-like PH domain-containing protein</fullName>
    </recommendedName>
</protein>
<evidence type="ECO:0000313" key="1">
    <source>
        <dbReference type="EMBL" id="MBC5836188.1"/>
    </source>
</evidence>
<proteinExistence type="predicted"/>
<reference evidence="1 2" key="1">
    <citation type="submission" date="2020-08" db="EMBL/GenBank/DDBJ databases">
        <title>Description of novel Flavobacterium F-408 isolate.</title>
        <authorList>
            <person name="Saticioglu I.B."/>
            <person name="Duman M."/>
            <person name="Altun S."/>
        </authorList>
    </citation>
    <scope>NUCLEOTIDE SEQUENCE [LARGE SCALE GENOMIC DNA]</scope>
    <source>
        <strain evidence="1 2">F-408</strain>
    </source>
</reference>
<organism evidence="1 2">
    <name type="scientific">Flavobacterium bernardetii</name>
    <dbReference type="NCBI Taxonomy" id="2813823"/>
    <lineage>
        <taxon>Bacteria</taxon>
        <taxon>Pseudomonadati</taxon>
        <taxon>Bacteroidota</taxon>
        <taxon>Flavobacteriia</taxon>
        <taxon>Flavobacteriales</taxon>
        <taxon>Flavobacteriaceae</taxon>
        <taxon>Flavobacterium</taxon>
    </lineage>
</organism>
<comment type="caution">
    <text evidence="1">The sequence shown here is derived from an EMBL/GenBank/DDBJ whole genome shotgun (WGS) entry which is preliminary data.</text>
</comment>
<dbReference type="Proteomes" id="UP000605990">
    <property type="component" value="Unassembled WGS sequence"/>
</dbReference>
<accession>A0ABR7J2D1</accession>
<evidence type="ECO:0000313" key="2">
    <source>
        <dbReference type="Proteomes" id="UP000605990"/>
    </source>
</evidence>
<gene>
    <name evidence="1" type="ORF">H8R27_14955</name>
</gene>